<accession>A0A165CUB2</accession>
<dbReference type="Gene3D" id="3.30.560.10">
    <property type="entry name" value="Glucose Oxidase, domain 3"/>
    <property type="match status" value="1"/>
</dbReference>
<reference evidence="10 11" key="1">
    <citation type="journal article" date="2016" name="Mol. Biol. Evol.">
        <title>Comparative Genomics of Early-Diverging Mushroom-Forming Fungi Provides Insights into the Origins of Lignocellulose Decay Capabilities.</title>
        <authorList>
            <person name="Nagy L.G."/>
            <person name="Riley R."/>
            <person name="Tritt A."/>
            <person name="Adam C."/>
            <person name="Daum C."/>
            <person name="Floudas D."/>
            <person name="Sun H."/>
            <person name="Yadav J.S."/>
            <person name="Pangilinan J."/>
            <person name="Larsson K.H."/>
            <person name="Matsuura K."/>
            <person name="Barry K."/>
            <person name="Labutti K."/>
            <person name="Kuo R."/>
            <person name="Ohm R.A."/>
            <person name="Bhattacharya S.S."/>
            <person name="Shirouzu T."/>
            <person name="Yoshinaga Y."/>
            <person name="Martin F.M."/>
            <person name="Grigoriev I.V."/>
            <person name="Hibbett D.S."/>
        </authorList>
    </citation>
    <scope>NUCLEOTIDE SEQUENCE [LARGE SCALE GENOMIC DNA]</scope>
    <source>
        <strain evidence="10 11">HHB12029</strain>
    </source>
</reference>
<sequence>MSVTANVEEFLAKSYDIVIVGAGTAGLALAARLSEDPRIHVGVLEAGDDKRDDPVISSGGGWIHTAVDPKNFWGFSTTPQENLRVPGQAEGRVLDLPRGKLFGGSSSINAATWTRAAKPEYDALESVFKNEGWNFDSLLPYFKKSHTHTPAPSKLFGDDGTPKPSHGTEGPIKTSCNWWQSPIAEPFVKSLQALSHKVNLDPDGGNANGIVNLARSIDPATSKRSSAAYTYFAEAAGRPNLTVLTGALACEVIFQESAKGLIADGVKFRVGDAVHIVAAKREVVLSTGTYQTPQLLELSGIGLKSVLEKFGIPVKIELPVGENLQEHLSVQLMYEFKDSETLQSVLGKGLDPEHVGNPDTKRFPPQNSVTGGPILTSRMKDLRPANSSAADFTRLVARLDELIASRDISPLKRAQLALQREWLTNDGAGVTEAKFILAGIPGTIGLPTPTGTFMLWIPICHAHPSSRGSIHINSTDPAAHPAIDLGVMDEYDLESWVWMLKFADNVVRTEPLASLVKHQPPRTDDEWRALATSTAGVMFHPVGTTPMCPRAMDGVVDSHLKVYGTVNLRVVDASIFPLQLGAMPQATIYAAAEKAADLIKLELV</sequence>
<evidence type="ECO:0000256" key="7">
    <source>
        <dbReference type="PIRSR" id="PIRSR000137-2"/>
    </source>
</evidence>
<dbReference type="InParanoid" id="A0A165CUB2"/>
<dbReference type="InterPro" id="IPR012132">
    <property type="entry name" value="GMC_OxRdtase"/>
</dbReference>
<dbReference type="AlphaFoldDB" id="A0A165CUB2"/>
<dbReference type="SUPFAM" id="SSF54373">
    <property type="entry name" value="FAD-linked reductases, C-terminal domain"/>
    <property type="match status" value="1"/>
</dbReference>
<dbReference type="SUPFAM" id="SSF51905">
    <property type="entry name" value="FAD/NAD(P)-binding domain"/>
    <property type="match status" value="1"/>
</dbReference>
<dbReference type="InterPro" id="IPR036188">
    <property type="entry name" value="FAD/NAD-bd_sf"/>
</dbReference>
<dbReference type="PROSITE" id="PS00624">
    <property type="entry name" value="GMC_OXRED_2"/>
    <property type="match status" value="1"/>
</dbReference>
<evidence type="ECO:0000256" key="2">
    <source>
        <dbReference type="ARBA" id="ARBA00010790"/>
    </source>
</evidence>
<keyword evidence="5 7" id="KW-0274">FAD</keyword>
<evidence type="ECO:0000313" key="10">
    <source>
        <dbReference type="EMBL" id="KZV83135.1"/>
    </source>
</evidence>
<feature type="domain" description="Glucose-methanol-choline oxidoreductase N-terminal" evidence="9">
    <location>
        <begin position="288"/>
        <end position="302"/>
    </location>
</feature>
<feature type="region of interest" description="Disordered" evidence="8">
    <location>
        <begin position="356"/>
        <end position="375"/>
    </location>
</feature>
<dbReference type="Pfam" id="PF00732">
    <property type="entry name" value="GMC_oxred_N"/>
    <property type="match status" value="1"/>
</dbReference>
<gene>
    <name evidence="10" type="ORF">EXIGLDRAFT_728847</name>
</gene>
<dbReference type="PIRSF" id="PIRSF000137">
    <property type="entry name" value="Alcohol_oxidase"/>
    <property type="match status" value="1"/>
</dbReference>
<dbReference type="STRING" id="1314781.A0A165CUB2"/>
<evidence type="ECO:0000256" key="5">
    <source>
        <dbReference type="ARBA" id="ARBA00022827"/>
    </source>
</evidence>
<protein>
    <submittedName>
        <fullName evidence="10">Alcohol oxidase</fullName>
    </submittedName>
</protein>
<dbReference type="GO" id="GO:0050660">
    <property type="term" value="F:flavin adenine dinucleotide binding"/>
    <property type="evidence" value="ECO:0007669"/>
    <property type="project" value="InterPro"/>
</dbReference>
<evidence type="ECO:0000256" key="4">
    <source>
        <dbReference type="ARBA" id="ARBA00022729"/>
    </source>
</evidence>
<feature type="region of interest" description="Disordered" evidence="8">
    <location>
        <begin position="150"/>
        <end position="171"/>
    </location>
</feature>
<dbReference type="PANTHER" id="PTHR11552">
    <property type="entry name" value="GLUCOSE-METHANOL-CHOLINE GMC OXIDOREDUCTASE"/>
    <property type="match status" value="1"/>
</dbReference>
<evidence type="ECO:0000259" key="9">
    <source>
        <dbReference type="PROSITE" id="PS00624"/>
    </source>
</evidence>
<keyword evidence="3" id="KW-0285">Flavoprotein</keyword>
<proteinExistence type="inferred from homology"/>
<dbReference type="Proteomes" id="UP000077266">
    <property type="component" value="Unassembled WGS sequence"/>
</dbReference>
<organism evidence="10 11">
    <name type="scientific">Exidia glandulosa HHB12029</name>
    <dbReference type="NCBI Taxonomy" id="1314781"/>
    <lineage>
        <taxon>Eukaryota</taxon>
        <taxon>Fungi</taxon>
        <taxon>Dikarya</taxon>
        <taxon>Basidiomycota</taxon>
        <taxon>Agaricomycotina</taxon>
        <taxon>Agaricomycetes</taxon>
        <taxon>Auriculariales</taxon>
        <taxon>Exidiaceae</taxon>
        <taxon>Exidia</taxon>
    </lineage>
</organism>
<dbReference type="InterPro" id="IPR000172">
    <property type="entry name" value="GMC_OxRdtase_N"/>
</dbReference>
<dbReference type="InterPro" id="IPR027424">
    <property type="entry name" value="Glucose_Oxidase_domain_2"/>
</dbReference>
<dbReference type="EMBL" id="KV426287">
    <property type="protein sequence ID" value="KZV83135.1"/>
    <property type="molecule type" value="Genomic_DNA"/>
</dbReference>
<dbReference type="OrthoDB" id="269227at2759"/>
<keyword evidence="4" id="KW-0732">Signal</keyword>
<evidence type="ECO:0000256" key="1">
    <source>
        <dbReference type="ARBA" id="ARBA00001974"/>
    </source>
</evidence>
<dbReference type="GO" id="GO:0016614">
    <property type="term" value="F:oxidoreductase activity, acting on CH-OH group of donors"/>
    <property type="evidence" value="ECO:0007669"/>
    <property type="project" value="InterPro"/>
</dbReference>
<keyword evidence="6" id="KW-0560">Oxidoreductase</keyword>
<evidence type="ECO:0000256" key="6">
    <source>
        <dbReference type="ARBA" id="ARBA00023002"/>
    </source>
</evidence>
<dbReference type="Gene3D" id="4.10.450.10">
    <property type="entry name" value="Glucose Oxidase, domain 2"/>
    <property type="match status" value="1"/>
</dbReference>
<comment type="cofactor">
    <cofactor evidence="1 7">
        <name>FAD</name>
        <dbReference type="ChEBI" id="CHEBI:57692"/>
    </cofactor>
</comment>
<evidence type="ECO:0000256" key="3">
    <source>
        <dbReference type="ARBA" id="ARBA00022630"/>
    </source>
</evidence>
<evidence type="ECO:0000256" key="8">
    <source>
        <dbReference type="SAM" id="MobiDB-lite"/>
    </source>
</evidence>
<comment type="similarity">
    <text evidence="2">Belongs to the GMC oxidoreductase family.</text>
</comment>
<name>A0A165CUB2_EXIGL</name>
<feature type="binding site" evidence="7">
    <location>
        <begin position="584"/>
        <end position="585"/>
    </location>
    <ligand>
        <name>FAD</name>
        <dbReference type="ChEBI" id="CHEBI:57692"/>
    </ligand>
</feature>
<evidence type="ECO:0000313" key="11">
    <source>
        <dbReference type="Proteomes" id="UP000077266"/>
    </source>
</evidence>
<dbReference type="Gene3D" id="3.50.50.60">
    <property type="entry name" value="FAD/NAD(P)-binding domain"/>
    <property type="match status" value="1"/>
</dbReference>
<keyword evidence="11" id="KW-1185">Reference proteome</keyword>
<dbReference type="InterPro" id="IPR007867">
    <property type="entry name" value="GMC_OxRtase_C"/>
</dbReference>
<dbReference type="PANTHER" id="PTHR11552:SF201">
    <property type="entry name" value="GLUCOSE-METHANOL-CHOLINE OXIDOREDUCTASE N-TERMINAL DOMAIN-CONTAINING PROTEIN"/>
    <property type="match status" value="1"/>
</dbReference>
<dbReference type="Pfam" id="PF05199">
    <property type="entry name" value="GMC_oxred_C"/>
    <property type="match status" value="1"/>
</dbReference>